<dbReference type="EMBL" id="MZ156041">
    <property type="protein sequence ID" value="QWK43705.1"/>
    <property type="molecule type" value="Genomic_DNA"/>
</dbReference>
<dbReference type="GO" id="GO:0009523">
    <property type="term" value="C:photosystem II"/>
    <property type="evidence" value="ECO:0007669"/>
    <property type="project" value="UniProtKB-KW"/>
</dbReference>
<comment type="subcellular location">
    <subcellularLocation>
        <location evidence="1">Membrane</location>
        <topology evidence="1">Single-pass membrane protein</topology>
    </subcellularLocation>
</comment>
<organism evidence="8">
    <name type="scientific">Desmarestia aculeata</name>
    <dbReference type="NCBI Taxonomy" id="62298"/>
    <lineage>
        <taxon>Eukaryota</taxon>
        <taxon>Sar</taxon>
        <taxon>Stramenopiles</taxon>
        <taxon>Ochrophyta</taxon>
        <taxon>PX clade</taxon>
        <taxon>Phaeophyceae</taxon>
        <taxon>Desmarestiales</taxon>
        <taxon>Desmarestiaceae</taxon>
        <taxon>Desmarestia</taxon>
    </lineage>
</organism>
<evidence type="ECO:0000256" key="6">
    <source>
        <dbReference type="ARBA" id="ARBA00023276"/>
    </source>
</evidence>
<feature type="transmembrane region" description="Helical" evidence="7">
    <location>
        <begin position="6"/>
        <end position="25"/>
    </location>
</feature>
<evidence type="ECO:0000256" key="2">
    <source>
        <dbReference type="ARBA" id="ARBA00022531"/>
    </source>
</evidence>
<evidence type="ECO:0000256" key="4">
    <source>
        <dbReference type="ARBA" id="ARBA00022989"/>
    </source>
</evidence>
<evidence type="ECO:0000313" key="8">
    <source>
        <dbReference type="EMBL" id="QWK43705.1"/>
    </source>
</evidence>
<protein>
    <recommendedName>
        <fullName evidence="9">Photosystem II reaction center protein Ycf12</fullName>
    </recommendedName>
</protein>
<dbReference type="RefSeq" id="YP_011005874.1">
    <property type="nucleotide sequence ID" value="NC_085300.1"/>
</dbReference>
<evidence type="ECO:0008006" key="9">
    <source>
        <dbReference type="Google" id="ProtNLM"/>
    </source>
</evidence>
<dbReference type="GeneID" id="87704115"/>
<dbReference type="InterPro" id="IPR010284">
    <property type="entry name" value="PSII_Ycf12_core-subunit"/>
</dbReference>
<reference evidence="8" key="1">
    <citation type="journal article" date="2021" name="Genome Biol. Evol.">
        <title>Genomic rearrangements and sequence evolution across brown algal organelles.</title>
        <authorList>
            <person name="Starko S."/>
            <person name="Bringloe T.T."/>
            <person name="Gomez M.S."/>
            <person name="Darby H."/>
            <person name="Graham S.W."/>
            <person name="Martone P.T."/>
        </authorList>
    </citation>
    <scope>NUCLEOTIDE SEQUENCE</scope>
</reference>
<name>A0A8F0FAN4_9PHAE</name>
<keyword evidence="5 7" id="KW-0472">Membrane</keyword>
<keyword evidence="4 7" id="KW-1133">Transmembrane helix</keyword>
<keyword evidence="3 7" id="KW-0812">Transmembrane</keyword>
<accession>A0A8F0FAN4</accession>
<sequence length="31" mass="3291">MNWQVIGQLVAALLIIGSGPLVILLSKKSDL</sequence>
<geneLocation type="plastid" evidence="8"/>
<keyword evidence="6" id="KW-0604">Photosystem II</keyword>
<gene>
    <name evidence="8" type="primary">ycf12</name>
</gene>
<dbReference type="GO" id="GO:0015979">
    <property type="term" value="P:photosynthesis"/>
    <property type="evidence" value="ECO:0007669"/>
    <property type="project" value="UniProtKB-KW"/>
</dbReference>
<dbReference type="AlphaFoldDB" id="A0A8F0FAN4"/>
<keyword evidence="2" id="KW-0602">Photosynthesis</keyword>
<proteinExistence type="predicted"/>
<dbReference type="Pfam" id="PF05969">
    <property type="entry name" value="PSII_Ycf12"/>
    <property type="match status" value="1"/>
</dbReference>
<evidence type="ECO:0000256" key="5">
    <source>
        <dbReference type="ARBA" id="ARBA00023136"/>
    </source>
</evidence>
<evidence type="ECO:0000256" key="3">
    <source>
        <dbReference type="ARBA" id="ARBA00022692"/>
    </source>
</evidence>
<evidence type="ECO:0000256" key="7">
    <source>
        <dbReference type="SAM" id="Phobius"/>
    </source>
</evidence>
<evidence type="ECO:0000256" key="1">
    <source>
        <dbReference type="ARBA" id="ARBA00004167"/>
    </source>
</evidence>
<keyword evidence="8" id="KW-0934">Plastid</keyword>